<sequence>MGNGSWRHCPRITNEVAHLLAHEETNWNERMVWLERPPAFVNDQLRVDFVSVLIH</sequence>
<reference evidence="1" key="1">
    <citation type="submission" date="2022-08" db="EMBL/GenBank/DDBJ databases">
        <authorList>
            <person name="Gutierrez-Valencia J."/>
        </authorList>
    </citation>
    <scope>NUCLEOTIDE SEQUENCE</scope>
</reference>
<dbReference type="AlphaFoldDB" id="A0AAV0KLG0"/>
<keyword evidence="2" id="KW-1185">Reference proteome</keyword>
<accession>A0AAV0KLG0</accession>
<comment type="caution">
    <text evidence="1">The sequence shown here is derived from an EMBL/GenBank/DDBJ whole genome shotgun (WGS) entry which is preliminary data.</text>
</comment>
<evidence type="ECO:0008006" key="3">
    <source>
        <dbReference type="Google" id="ProtNLM"/>
    </source>
</evidence>
<evidence type="ECO:0000313" key="2">
    <source>
        <dbReference type="Proteomes" id="UP001154282"/>
    </source>
</evidence>
<dbReference type="EMBL" id="CAMGYJ010000005">
    <property type="protein sequence ID" value="CAI0422492.1"/>
    <property type="molecule type" value="Genomic_DNA"/>
</dbReference>
<gene>
    <name evidence="1" type="ORF">LITE_LOCUS19151</name>
</gene>
<evidence type="ECO:0000313" key="1">
    <source>
        <dbReference type="EMBL" id="CAI0422492.1"/>
    </source>
</evidence>
<protein>
    <recommendedName>
        <fullName evidence="3">RNase H type-1 domain-containing protein</fullName>
    </recommendedName>
</protein>
<dbReference type="Proteomes" id="UP001154282">
    <property type="component" value="Unassembled WGS sequence"/>
</dbReference>
<name>A0AAV0KLG0_9ROSI</name>
<proteinExistence type="predicted"/>
<organism evidence="1 2">
    <name type="scientific">Linum tenue</name>
    <dbReference type="NCBI Taxonomy" id="586396"/>
    <lineage>
        <taxon>Eukaryota</taxon>
        <taxon>Viridiplantae</taxon>
        <taxon>Streptophyta</taxon>
        <taxon>Embryophyta</taxon>
        <taxon>Tracheophyta</taxon>
        <taxon>Spermatophyta</taxon>
        <taxon>Magnoliopsida</taxon>
        <taxon>eudicotyledons</taxon>
        <taxon>Gunneridae</taxon>
        <taxon>Pentapetalae</taxon>
        <taxon>rosids</taxon>
        <taxon>fabids</taxon>
        <taxon>Malpighiales</taxon>
        <taxon>Linaceae</taxon>
        <taxon>Linum</taxon>
    </lineage>
</organism>